<dbReference type="Proteomes" id="UP000072421">
    <property type="component" value="Chromosome"/>
</dbReference>
<evidence type="ECO:0000256" key="1">
    <source>
        <dbReference type="SAM" id="SignalP"/>
    </source>
</evidence>
<dbReference type="EMBL" id="CP013232">
    <property type="protein sequence ID" value="AMO95237.1"/>
    <property type="molecule type" value="Genomic_DNA"/>
</dbReference>
<proteinExistence type="predicted"/>
<feature type="signal peptide" evidence="1">
    <location>
        <begin position="1"/>
        <end position="28"/>
    </location>
</feature>
<feature type="chain" id="PRO_5007276847" evidence="1">
    <location>
        <begin position="29"/>
        <end position="414"/>
    </location>
</feature>
<sequence length="414" mass="40511">MLHQAKKCFYSALLAVSACYGMSSTAHAALVDEGTGAGLQCSGNSVDDSGREVGSCTNAVGVSVAFFAATPGVELALSPLVAGRNCSADKITNNGTIIGSCQNANAASQAVIWSASSPGSSALVLPPALGGVTTTATAINQQGIPVGLSADATSTAVPVIWLTNTSATVLSVGLLGLATTNCSPADVSDTGGSGNPVVVGNCPNNQGTITPVKWTSGLLGYSASALSLPSGAIACGVSEVNMAGQAMGNCNFAAASDPKVVRWSASGVPQVLTSVAGTVARSAGISMNASGQITGNYLTTGAFALPFFWDPATGNNAIAIAPLSGGARASASGLGDNSTVAGTSEIANGNSHPFVWTAAGGTLDQGTLGGANAGIGSISKSGCYVAGSSEITGEAMHAFEEQLCVPVSIAAKLR</sequence>
<keyword evidence="1" id="KW-0732">Signal</keyword>
<evidence type="ECO:0000313" key="3">
    <source>
        <dbReference type="Proteomes" id="UP000072421"/>
    </source>
</evidence>
<dbReference type="RefSeq" id="WP_150118718.1">
    <property type="nucleotide sequence ID" value="NZ_CP013232.1"/>
</dbReference>
<evidence type="ECO:0000313" key="2">
    <source>
        <dbReference type="EMBL" id="AMO95237.1"/>
    </source>
</evidence>
<name>A0A127PBY6_9BURK</name>
<protein>
    <submittedName>
        <fullName evidence="2">Uncharacterized protein</fullName>
    </submittedName>
</protein>
<dbReference type="PATRIC" id="fig|158899.10.peg.2561"/>
<dbReference type="PROSITE" id="PS51257">
    <property type="entry name" value="PROKAR_LIPOPROTEIN"/>
    <property type="match status" value="1"/>
</dbReference>
<dbReference type="AlphaFoldDB" id="A0A127PBY6"/>
<dbReference type="OrthoDB" id="8746727at2"/>
<gene>
    <name evidence="2" type="ORF">CFter6_2567</name>
</gene>
<accession>A0A127PBY6</accession>
<reference evidence="2 3" key="1">
    <citation type="submission" date="2015-11" db="EMBL/GenBank/DDBJ databases">
        <title>Exploring the genomic traits of fungus-feeding bacterial genus Collimonas.</title>
        <authorList>
            <person name="Song C."/>
            <person name="Schmidt R."/>
            <person name="de Jager V."/>
            <person name="Krzyzanowska D."/>
            <person name="Jongedijk E."/>
            <person name="Cankar K."/>
            <person name="Beekwilder J."/>
            <person name="van Veen A."/>
            <person name="de Boer W."/>
            <person name="van Veen J.A."/>
            <person name="Garbeva P."/>
        </authorList>
    </citation>
    <scope>NUCLEOTIDE SEQUENCE [LARGE SCALE GENOMIC DNA]</scope>
    <source>
        <strain evidence="2 3">Ter6</strain>
    </source>
</reference>
<organism evidence="2">
    <name type="scientific">Collimonas fungivorans</name>
    <dbReference type="NCBI Taxonomy" id="158899"/>
    <lineage>
        <taxon>Bacteria</taxon>
        <taxon>Pseudomonadati</taxon>
        <taxon>Pseudomonadota</taxon>
        <taxon>Betaproteobacteria</taxon>
        <taxon>Burkholderiales</taxon>
        <taxon>Oxalobacteraceae</taxon>
        <taxon>Collimonas</taxon>
    </lineage>
</organism>